<evidence type="ECO:0000256" key="1">
    <source>
        <dbReference type="SAM" id="Coils"/>
    </source>
</evidence>
<dbReference type="AlphaFoldDB" id="A0A4W5KPW9"/>
<reference evidence="2" key="3">
    <citation type="submission" date="2025-09" db="UniProtKB">
        <authorList>
            <consortium name="Ensembl"/>
        </authorList>
    </citation>
    <scope>IDENTIFICATION</scope>
</reference>
<name>A0A4W5KPW9_9TELE</name>
<feature type="coiled-coil region" evidence="1">
    <location>
        <begin position="60"/>
        <end position="87"/>
    </location>
</feature>
<dbReference type="Ensembl" id="ENSHHUT00000014531.1">
    <property type="protein sequence ID" value="ENSHHUP00000014061.1"/>
    <property type="gene ID" value="ENSHHUG00000008693.1"/>
</dbReference>
<sequence length="92" mass="10876">YIFLTVSLPVLNTHPQRLRTENRLLKQRIETLEKGQVTRAQEAEENYVIKRELAVVRQQFSVTSQNLEKAQDTIGELQREKVRNDLESVWVR</sequence>
<protein>
    <submittedName>
        <fullName evidence="2">Uncharacterized protein</fullName>
    </submittedName>
</protein>
<proteinExistence type="predicted"/>
<accession>A0A4W5KPW9</accession>
<organism evidence="2 3">
    <name type="scientific">Hucho hucho</name>
    <name type="common">huchen</name>
    <dbReference type="NCBI Taxonomy" id="62062"/>
    <lineage>
        <taxon>Eukaryota</taxon>
        <taxon>Metazoa</taxon>
        <taxon>Chordata</taxon>
        <taxon>Craniata</taxon>
        <taxon>Vertebrata</taxon>
        <taxon>Euteleostomi</taxon>
        <taxon>Actinopterygii</taxon>
        <taxon>Neopterygii</taxon>
        <taxon>Teleostei</taxon>
        <taxon>Protacanthopterygii</taxon>
        <taxon>Salmoniformes</taxon>
        <taxon>Salmonidae</taxon>
        <taxon>Salmoninae</taxon>
        <taxon>Hucho</taxon>
    </lineage>
</organism>
<keyword evidence="1" id="KW-0175">Coiled coil</keyword>
<dbReference type="Proteomes" id="UP000314982">
    <property type="component" value="Unassembled WGS sequence"/>
</dbReference>
<keyword evidence="3" id="KW-1185">Reference proteome</keyword>
<evidence type="ECO:0000313" key="2">
    <source>
        <dbReference type="Ensembl" id="ENSHHUP00000014061.1"/>
    </source>
</evidence>
<reference evidence="2" key="2">
    <citation type="submission" date="2025-08" db="UniProtKB">
        <authorList>
            <consortium name="Ensembl"/>
        </authorList>
    </citation>
    <scope>IDENTIFICATION</scope>
</reference>
<evidence type="ECO:0000313" key="3">
    <source>
        <dbReference type="Proteomes" id="UP000314982"/>
    </source>
</evidence>
<dbReference type="STRING" id="62062.ENSHHUP00000014061"/>
<reference evidence="3" key="1">
    <citation type="submission" date="2018-06" db="EMBL/GenBank/DDBJ databases">
        <title>Genome assembly of Danube salmon.</title>
        <authorList>
            <person name="Macqueen D.J."/>
            <person name="Gundappa M.K."/>
        </authorList>
    </citation>
    <scope>NUCLEOTIDE SEQUENCE [LARGE SCALE GENOMIC DNA]</scope>
</reference>